<evidence type="ECO:0000313" key="8">
    <source>
        <dbReference type="Proteomes" id="UP000182235"/>
    </source>
</evidence>
<dbReference type="Proteomes" id="UP000182235">
    <property type="component" value="Unassembled WGS sequence"/>
</dbReference>
<dbReference type="InterPro" id="IPR052761">
    <property type="entry name" value="Fungal_Detox/Toxin_TFs"/>
</dbReference>
<evidence type="ECO:0000256" key="3">
    <source>
        <dbReference type="ARBA" id="ARBA00023163"/>
    </source>
</evidence>
<dbReference type="VEuPathDB" id="FungiDB:AJ78_03970"/>
<dbReference type="SUPFAM" id="SSF57701">
    <property type="entry name" value="Zn2/Cys6 DNA-binding domain"/>
    <property type="match status" value="1"/>
</dbReference>
<dbReference type="PANTHER" id="PTHR47425">
    <property type="entry name" value="FARB-RELATED"/>
    <property type="match status" value="1"/>
</dbReference>
<proteinExistence type="predicted"/>
<evidence type="ECO:0000259" key="6">
    <source>
        <dbReference type="PROSITE" id="PS50048"/>
    </source>
</evidence>
<dbReference type="SMART" id="SM00066">
    <property type="entry name" value="GAL4"/>
    <property type="match status" value="1"/>
</dbReference>
<dbReference type="OrthoDB" id="39175at2759"/>
<keyword evidence="1" id="KW-0805">Transcription regulation</keyword>
<dbReference type="PROSITE" id="PS50048">
    <property type="entry name" value="ZN2_CY6_FUNGAL_2"/>
    <property type="match status" value="1"/>
</dbReference>
<accession>A0A1J9PIE6</accession>
<feature type="region of interest" description="Disordered" evidence="5">
    <location>
        <begin position="1"/>
        <end position="39"/>
    </location>
</feature>
<protein>
    <recommendedName>
        <fullName evidence="6">Zn(2)-C6 fungal-type domain-containing protein</fullName>
    </recommendedName>
</protein>
<evidence type="ECO:0000256" key="2">
    <source>
        <dbReference type="ARBA" id="ARBA00023125"/>
    </source>
</evidence>
<dbReference type="GO" id="GO:0003677">
    <property type="term" value="F:DNA binding"/>
    <property type="evidence" value="ECO:0007669"/>
    <property type="project" value="UniProtKB-KW"/>
</dbReference>
<dbReference type="PANTHER" id="PTHR47425:SF2">
    <property type="entry name" value="FARB-RELATED"/>
    <property type="match status" value="1"/>
</dbReference>
<dbReference type="InterPro" id="IPR001138">
    <property type="entry name" value="Zn2Cys6_DnaBD"/>
</dbReference>
<gene>
    <name evidence="7" type="ORF">AJ78_03970</name>
</gene>
<evidence type="ECO:0000256" key="5">
    <source>
        <dbReference type="SAM" id="MobiDB-lite"/>
    </source>
</evidence>
<sequence length="389" mass="43228">MDENTGHPSPESCSGPRGSSPKRSTEAARLSDPDEKLNRKRAPKACQSCRSRKVRCGVSDHGVPCHKCKLDNLECIVLELISEAVLRVERSSSGIPTSVPERALGASHCSWEKAFMNSYEEDLSTFTSPFALCQTMSEEHSVLGDDASAMVELPACGDELARWFSVIPPRVVDKMFNRPTLYPTGLNVIPNNAFLAQSKIEKSTIVLLKNTSPAIAFLPSLQTIHENCFPNLPEPHHRHPENHPTRKCRKQVNHQTLQQLLDDYAAAIDRVVALEEAIQKVDGQFTRRHNNSKIFPLTPPPESQASFVMNMQIVQQLEALLVSVQKGSESRPHKQGNASHRIQEIQNITAAENEMREDEFQTTFQSLMDFGAGGGYVFFEVLIVICSGL</sequence>
<keyword evidence="3" id="KW-0804">Transcription</keyword>
<dbReference type="InterPro" id="IPR036864">
    <property type="entry name" value="Zn2-C6_fun-type_DNA-bd_sf"/>
</dbReference>
<dbReference type="Pfam" id="PF00172">
    <property type="entry name" value="Zn_clus"/>
    <property type="match status" value="1"/>
</dbReference>
<dbReference type="PROSITE" id="PS00463">
    <property type="entry name" value="ZN2_CY6_FUNGAL_1"/>
    <property type="match status" value="1"/>
</dbReference>
<name>A0A1J9PIE6_9EURO</name>
<organism evidence="7 8">
    <name type="scientific">Emergomyces pasteurianus Ep9510</name>
    <dbReference type="NCBI Taxonomy" id="1447872"/>
    <lineage>
        <taxon>Eukaryota</taxon>
        <taxon>Fungi</taxon>
        <taxon>Dikarya</taxon>
        <taxon>Ascomycota</taxon>
        <taxon>Pezizomycotina</taxon>
        <taxon>Eurotiomycetes</taxon>
        <taxon>Eurotiomycetidae</taxon>
        <taxon>Onygenales</taxon>
        <taxon>Ajellomycetaceae</taxon>
        <taxon>Emergomyces</taxon>
    </lineage>
</organism>
<dbReference type="EMBL" id="LGRN01000137">
    <property type="protein sequence ID" value="OJD15790.1"/>
    <property type="molecule type" value="Genomic_DNA"/>
</dbReference>
<evidence type="ECO:0000256" key="1">
    <source>
        <dbReference type="ARBA" id="ARBA00023015"/>
    </source>
</evidence>
<dbReference type="GO" id="GO:0008270">
    <property type="term" value="F:zinc ion binding"/>
    <property type="evidence" value="ECO:0007669"/>
    <property type="project" value="InterPro"/>
</dbReference>
<dbReference type="AlphaFoldDB" id="A0A1J9PIE6"/>
<evidence type="ECO:0000256" key="4">
    <source>
        <dbReference type="ARBA" id="ARBA00023242"/>
    </source>
</evidence>
<comment type="caution">
    <text evidence="7">The sequence shown here is derived from an EMBL/GenBank/DDBJ whole genome shotgun (WGS) entry which is preliminary data.</text>
</comment>
<keyword evidence="2" id="KW-0238">DNA-binding</keyword>
<keyword evidence="4" id="KW-0539">Nucleus</keyword>
<evidence type="ECO:0000313" key="7">
    <source>
        <dbReference type="EMBL" id="OJD15790.1"/>
    </source>
</evidence>
<reference evidence="7 8" key="1">
    <citation type="submission" date="2015-07" db="EMBL/GenBank/DDBJ databases">
        <title>Emmonsia species relationships and genome sequence.</title>
        <authorList>
            <consortium name="The Broad Institute Genomics Platform"/>
            <person name="Cuomo C.A."/>
            <person name="Munoz J.F."/>
            <person name="Imamovic A."/>
            <person name="Priest M.E."/>
            <person name="Young S."/>
            <person name="Clay O.K."/>
            <person name="McEwen J.G."/>
        </authorList>
    </citation>
    <scope>NUCLEOTIDE SEQUENCE [LARGE SCALE GENOMIC DNA]</scope>
    <source>
        <strain evidence="7 8">UAMH 9510</strain>
    </source>
</reference>
<dbReference type="Gene3D" id="4.10.240.10">
    <property type="entry name" value="Zn(2)-C6 fungal-type DNA-binding domain"/>
    <property type="match status" value="1"/>
</dbReference>
<feature type="domain" description="Zn(2)-C6 fungal-type" evidence="6">
    <location>
        <begin position="45"/>
        <end position="77"/>
    </location>
</feature>
<dbReference type="CDD" id="cd00067">
    <property type="entry name" value="GAL4"/>
    <property type="match status" value="1"/>
</dbReference>
<dbReference type="GO" id="GO:0000981">
    <property type="term" value="F:DNA-binding transcription factor activity, RNA polymerase II-specific"/>
    <property type="evidence" value="ECO:0007669"/>
    <property type="project" value="InterPro"/>
</dbReference>
<feature type="compositionally biased region" description="Basic and acidic residues" evidence="5">
    <location>
        <begin position="23"/>
        <end position="37"/>
    </location>
</feature>
<dbReference type="STRING" id="1447872.A0A1J9PIE6"/>
<keyword evidence="8" id="KW-1185">Reference proteome</keyword>